<dbReference type="GeneID" id="54563633"/>
<dbReference type="GO" id="GO:1990961">
    <property type="term" value="P:xenobiotic detoxification by transmembrane export across the plasma membrane"/>
    <property type="evidence" value="ECO:0007669"/>
    <property type="project" value="TreeGrafter"/>
</dbReference>
<feature type="transmembrane region" description="Helical" evidence="6">
    <location>
        <begin position="365"/>
        <end position="385"/>
    </location>
</feature>
<feature type="domain" description="Major facilitator superfamily (MFS) profile" evidence="7">
    <location>
        <begin position="87"/>
        <end position="535"/>
    </location>
</feature>
<dbReference type="EMBL" id="ML993579">
    <property type="protein sequence ID" value="KAF2174127.1"/>
    <property type="molecule type" value="Genomic_DNA"/>
</dbReference>
<keyword evidence="9" id="KW-1185">Reference proteome</keyword>
<evidence type="ECO:0000313" key="8">
    <source>
        <dbReference type="EMBL" id="KAF2174127.1"/>
    </source>
</evidence>
<feature type="transmembrane region" description="Helical" evidence="6">
    <location>
        <begin position="159"/>
        <end position="178"/>
    </location>
</feature>
<keyword evidence="2 6" id="KW-0812">Transmembrane</keyword>
<dbReference type="Pfam" id="PF07690">
    <property type="entry name" value="MFS_1"/>
    <property type="match status" value="1"/>
</dbReference>
<feature type="transmembrane region" description="Helical" evidence="6">
    <location>
        <begin position="215"/>
        <end position="243"/>
    </location>
</feature>
<feature type="compositionally biased region" description="Basic and acidic residues" evidence="5">
    <location>
        <begin position="41"/>
        <end position="62"/>
    </location>
</feature>
<evidence type="ECO:0000256" key="3">
    <source>
        <dbReference type="ARBA" id="ARBA00022989"/>
    </source>
</evidence>
<dbReference type="OrthoDB" id="3357846at2759"/>
<dbReference type="PANTHER" id="PTHR23502:SF23">
    <property type="entry name" value="FLUCONAZOLE RESISTANCE PROTEIN 1"/>
    <property type="match status" value="1"/>
</dbReference>
<organism evidence="8 9">
    <name type="scientific">Zasmidium cellare ATCC 36951</name>
    <dbReference type="NCBI Taxonomy" id="1080233"/>
    <lineage>
        <taxon>Eukaryota</taxon>
        <taxon>Fungi</taxon>
        <taxon>Dikarya</taxon>
        <taxon>Ascomycota</taxon>
        <taxon>Pezizomycotina</taxon>
        <taxon>Dothideomycetes</taxon>
        <taxon>Dothideomycetidae</taxon>
        <taxon>Mycosphaerellales</taxon>
        <taxon>Mycosphaerellaceae</taxon>
        <taxon>Zasmidium</taxon>
    </lineage>
</organism>
<protein>
    <recommendedName>
        <fullName evidence="7">Major facilitator superfamily (MFS) profile domain-containing protein</fullName>
    </recommendedName>
</protein>
<dbReference type="SUPFAM" id="SSF103473">
    <property type="entry name" value="MFS general substrate transporter"/>
    <property type="match status" value="1"/>
</dbReference>
<name>A0A6A6D411_ZASCE</name>
<feature type="transmembrane region" description="Helical" evidence="6">
    <location>
        <begin position="479"/>
        <end position="497"/>
    </location>
</feature>
<comment type="subcellular location">
    <subcellularLocation>
        <location evidence="1">Membrane</location>
        <topology evidence="1">Multi-pass membrane protein</topology>
    </subcellularLocation>
</comment>
<feature type="transmembrane region" description="Helical" evidence="6">
    <location>
        <begin position="129"/>
        <end position="147"/>
    </location>
</feature>
<dbReference type="Proteomes" id="UP000799537">
    <property type="component" value="Unassembled WGS sequence"/>
</dbReference>
<evidence type="ECO:0000256" key="6">
    <source>
        <dbReference type="SAM" id="Phobius"/>
    </source>
</evidence>
<evidence type="ECO:0000256" key="5">
    <source>
        <dbReference type="SAM" id="MobiDB-lite"/>
    </source>
</evidence>
<evidence type="ECO:0000256" key="1">
    <source>
        <dbReference type="ARBA" id="ARBA00004141"/>
    </source>
</evidence>
<reference evidence="8" key="1">
    <citation type="journal article" date="2020" name="Stud. Mycol.">
        <title>101 Dothideomycetes genomes: a test case for predicting lifestyles and emergence of pathogens.</title>
        <authorList>
            <person name="Haridas S."/>
            <person name="Albert R."/>
            <person name="Binder M."/>
            <person name="Bloem J."/>
            <person name="Labutti K."/>
            <person name="Salamov A."/>
            <person name="Andreopoulos B."/>
            <person name="Baker S."/>
            <person name="Barry K."/>
            <person name="Bills G."/>
            <person name="Bluhm B."/>
            <person name="Cannon C."/>
            <person name="Castanera R."/>
            <person name="Culley D."/>
            <person name="Daum C."/>
            <person name="Ezra D."/>
            <person name="Gonzalez J."/>
            <person name="Henrissat B."/>
            <person name="Kuo A."/>
            <person name="Liang C."/>
            <person name="Lipzen A."/>
            <person name="Lutzoni F."/>
            <person name="Magnuson J."/>
            <person name="Mondo S."/>
            <person name="Nolan M."/>
            <person name="Ohm R."/>
            <person name="Pangilinan J."/>
            <person name="Park H.-J."/>
            <person name="Ramirez L."/>
            <person name="Alfaro M."/>
            <person name="Sun H."/>
            <person name="Tritt A."/>
            <person name="Yoshinaga Y."/>
            <person name="Zwiers L.-H."/>
            <person name="Turgeon B."/>
            <person name="Goodwin S."/>
            <person name="Spatafora J."/>
            <person name="Crous P."/>
            <person name="Grigoriev I."/>
        </authorList>
    </citation>
    <scope>NUCLEOTIDE SEQUENCE</scope>
    <source>
        <strain evidence="8">ATCC 36951</strain>
    </source>
</reference>
<feature type="transmembrane region" description="Helical" evidence="6">
    <location>
        <begin position="406"/>
        <end position="427"/>
    </location>
</feature>
<dbReference type="InterPro" id="IPR020846">
    <property type="entry name" value="MFS_dom"/>
</dbReference>
<sequence length="535" mass="58304">MDTLRDAPLGQLVRQFWTPNSLRYPEEKAGFEIPAGLKPKPVNEDIEKGSDNDQQSEGHAEKAAPDGVILVDWYGADDPENPQNFSVGKRAWITFVLFWMTFAVYGVSSMYTPSEQGVMQAFGVGVPKAALGLALYVLGAGLGPMLFSPLSEVPALGRNIPYIIPTTLFLILSIPTAVVNNYSALMALRFLTGFVGSPAVGTGPASIQDIYPFHILPLGLTVWMIAAFTAPAFSPTLSAFAVMNEDWHWSLWVIVWITAPALVLMWLALPETSAPKILLRRAQRLRKLTGQKNFKSQSEIRQANLAVGSVLRDALLKPIEISCLDPAIMFAHLYIMYIYGTYYSFFEAFPIVYAGSYGFNLGEVGLSFIPIAVGTFIGAGIFVLYMGMYVKPVYMKKGPQPQEFNLIAGLYGSFALPVGLFIFAWTARASIHWIVPMIGNAIFAGGAFLIFIAVFLYLPMSYPQYAASLFAANDLFRSCFAAGAVIFAHPMFVNLGIGKGVSVLGGLGVGGVIGIWLLWCFGAALRARSRFALSQ</sequence>
<feature type="transmembrane region" description="Helical" evidence="6">
    <location>
        <begin position="91"/>
        <end position="109"/>
    </location>
</feature>
<feature type="transmembrane region" description="Helical" evidence="6">
    <location>
        <begin position="327"/>
        <end position="345"/>
    </location>
</feature>
<dbReference type="GO" id="GO:0005886">
    <property type="term" value="C:plasma membrane"/>
    <property type="evidence" value="ECO:0007669"/>
    <property type="project" value="TreeGrafter"/>
</dbReference>
<dbReference type="PROSITE" id="PS50850">
    <property type="entry name" value="MFS"/>
    <property type="match status" value="1"/>
</dbReference>
<dbReference type="RefSeq" id="XP_033675016.1">
    <property type="nucleotide sequence ID" value="XM_033810361.1"/>
</dbReference>
<accession>A0A6A6D411</accession>
<evidence type="ECO:0000256" key="4">
    <source>
        <dbReference type="ARBA" id="ARBA00023136"/>
    </source>
</evidence>
<feature type="transmembrane region" description="Helical" evidence="6">
    <location>
        <begin position="503"/>
        <end position="525"/>
    </location>
</feature>
<evidence type="ECO:0000313" key="9">
    <source>
        <dbReference type="Proteomes" id="UP000799537"/>
    </source>
</evidence>
<dbReference type="PANTHER" id="PTHR23502">
    <property type="entry name" value="MAJOR FACILITATOR SUPERFAMILY"/>
    <property type="match status" value="1"/>
</dbReference>
<feature type="transmembrane region" description="Helical" evidence="6">
    <location>
        <begin position="249"/>
        <end position="269"/>
    </location>
</feature>
<evidence type="ECO:0000256" key="2">
    <source>
        <dbReference type="ARBA" id="ARBA00022692"/>
    </source>
</evidence>
<dbReference type="Gene3D" id="1.20.1250.20">
    <property type="entry name" value="MFS general substrate transporter like domains"/>
    <property type="match status" value="1"/>
</dbReference>
<keyword evidence="4 6" id="KW-0472">Membrane</keyword>
<keyword evidence="3 6" id="KW-1133">Transmembrane helix</keyword>
<dbReference type="AlphaFoldDB" id="A0A6A6D411"/>
<dbReference type="InterPro" id="IPR011701">
    <property type="entry name" value="MFS"/>
</dbReference>
<feature type="transmembrane region" description="Helical" evidence="6">
    <location>
        <begin position="433"/>
        <end position="458"/>
    </location>
</feature>
<proteinExistence type="predicted"/>
<feature type="region of interest" description="Disordered" evidence="5">
    <location>
        <begin position="33"/>
        <end position="62"/>
    </location>
</feature>
<dbReference type="InterPro" id="IPR036259">
    <property type="entry name" value="MFS_trans_sf"/>
</dbReference>
<evidence type="ECO:0000259" key="7">
    <source>
        <dbReference type="PROSITE" id="PS50850"/>
    </source>
</evidence>
<dbReference type="GO" id="GO:0015244">
    <property type="term" value="F:fluconazole transmembrane transporter activity"/>
    <property type="evidence" value="ECO:0007669"/>
    <property type="project" value="TreeGrafter"/>
</dbReference>
<gene>
    <name evidence="8" type="ORF">M409DRAFT_35229</name>
</gene>